<sequence length="146" mass="17346">MLTEYGHITKLFVYGSLMEGMYNYKKYLEGKVISKKNVKTKGKLYHLKNKGYPAMIDGDDYVYGELIEINDFDNVLKELDLLEQYFGEGNINNEYIRKVIVVENFEENKIDYAFAYIYNVDNDIDFFKNAIYIKYGSWKNFLKELK</sequence>
<dbReference type="InterPro" id="IPR036568">
    <property type="entry name" value="GGCT-like_sf"/>
</dbReference>
<dbReference type="RefSeq" id="WP_073248708.1">
    <property type="nucleotide sequence ID" value="NZ_FQVG01000024.1"/>
</dbReference>
<gene>
    <name evidence="2" type="ORF">SAMN02746091_01437</name>
</gene>
<dbReference type="Proteomes" id="UP000184423">
    <property type="component" value="Unassembled WGS sequence"/>
</dbReference>
<dbReference type="InterPro" id="IPR009288">
    <property type="entry name" value="AIG2-like_dom"/>
</dbReference>
<dbReference type="InterPro" id="IPR013024">
    <property type="entry name" value="GGCT-like"/>
</dbReference>
<dbReference type="CDD" id="cd06661">
    <property type="entry name" value="GGCT_like"/>
    <property type="match status" value="1"/>
</dbReference>
<dbReference type="Gene3D" id="3.10.490.10">
    <property type="entry name" value="Gamma-glutamyl cyclotransferase-like"/>
    <property type="match status" value="1"/>
</dbReference>
<feature type="domain" description="Gamma-glutamylcyclotransferase AIG2-like" evidence="1">
    <location>
        <begin position="11"/>
        <end position="139"/>
    </location>
</feature>
<accession>A0A1M4XJK7</accession>
<keyword evidence="3" id="KW-1185">Reference proteome</keyword>
<organism evidence="2 3">
    <name type="scientific">Caloramator proteoclasticus DSM 10124</name>
    <dbReference type="NCBI Taxonomy" id="1121262"/>
    <lineage>
        <taxon>Bacteria</taxon>
        <taxon>Bacillati</taxon>
        <taxon>Bacillota</taxon>
        <taxon>Clostridia</taxon>
        <taxon>Eubacteriales</taxon>
        <taxon>Clostridiaceae</taxon>
        <taxon>Caloramator</taxon>
    </lineage>
</organism>
<protein>
    <submittedName>
        <fullName evidence="2">Uncharacterized conserved protein YtfP, gamma-glutamylcyclotransferase (GGCT)/AIG2-like family</fullName>
    </submittedName>
</protein>
<name>A0A1M4XJK7_9CLOT</name>
<reference evidence="3" key="1">
    <citation type="submission" date="2016-11" db="EMBL/GenBank/DDBJ databases">
        <authorList>
            <person name="Varghese N."/>
            <person name="Submissions S."/>
        </authorList>
    </citation>
    <scope>NUCLEOTIDE SEQUENCE [LARGE SCALE GENOMIC DNA]</scope>
    <source>
        <strain evidence="3">DSM 10124</strain>
    </source>
</reference>
<dbReference type="Pfam" id="PF06094">
    <property type="entry name" value="GGACT"/>
    <property type="match status" value="1"/>
</dbReference>
<dbReference type="GO" id="GO:0016740">
    <property type="term" value="F:transferase activity"/>
    <property type="evidence" value="ECO:0007669"/>
    <property type="project" value="UniProtKB-KW"/>
</dbReference>
<dbReference type="AlphaFoldDB" id="A0A1M4XJK7"/>
<keyword evidence="2" id="KW-0808">Transferase</keyword>
<proteinExistence type="predicted"/>
<evidence type="ECO:0000259" key="1">
    <source>
        <dbReference type="Pfam" id="PF06094"/>
    </source>
</evidence>
<dbReference type="SUPFAM" id="SSF110857">
    <property type="entry name" value="Gamma-glutamyl cyclotransferase-like"/>
    <property type="match status" value="1"/>
</dbReference>
<evidence type="ECO:0000313" key="2">
    <source>
        <dbReference type="EMBL" id="SHE93734.1"/>
    </source>
</evidence>
<evidence type="ECO:0000313" key="3">
    <source>
        <dbReference type="Proteomes" id="UP000184423"/>
    </source>
</evidence>
<dbReference type="EMBL" id="FQVG01000024">
    <property type="protein sequence ID" value="SHE93734.1"/>
    <property type="molecule type" value="Genomic_DNA"/>
</dbReference>